<evidence type="ECO:0000313" key="2">
    <source>
        <dbReference type="RefSeq" id="XP_031556629.1"/>
    </source>
</evidence>
<dbReference type="GeneID" id="116293350"/>
<name>A0A6P8HJS2_ACTTE</name>
<dbReference type="OrthoDB" id="10373846at2759"/>
<protein>
    <submittedName>
        <fullName evidence="2">Uncharacterized protein LOC116293350</fullName>
    </submittedName>
</protein>
<proteinExistence type="predicted"/>
<sequence>MPSYGETKSVKQPDDTQGIAKVELKNGSEELIAELVGCAIHLSMKDKSLRNVLQLDNKSYKEVKYFIFVPWFCSCRPKQMDEKSTKIVVKLHRYGKEQGKEFSVDENNSGGIFKKYHSNNYFVIPLPEKSSQESSFLKKWSSDLLLFNNSSQILQSKGFFYGIKKVETKNLLKFCGFKEESAKLDEQGVLLIRSSIYESYVIGCYKKENGRIKKYCFFLKATASRLAVLTKRHVGSGYEIDIFQEGQDSLTSAYTLFLRSRAMLVFFFPRHNQRRKNTYSNG</sequence>
<organism evidence="1 2">
    <name type="scientific">Actinia tenebrosa</name>
    <name type="common">Australian red waratah sea anemone</name>
    <dbReference type="NCBI Taxonomy" id="6105"/>
    <lineage>
        <taxon>Eukaryota</taxon>
        <taxon>Metazoa</taxon>
        <taxon>Cnidaria</taxon>
        <taxon>Anthozoa</taxon>
        <taxon>Hexacorallia</taxon>
        <taxon>Actiniaria</taxon>
        <taxon>Actiniidae</taxon>
        <taxon>Actinia</taxon>
    </lineage>
</organism>
<dbReference type="InParanoid" id="A0A6P8HJS2"/>
<gene>
    <name evidence="2" type="primary">LOC116293350</name>
</gene>
<evidence type="ECO:0000313" key="1">
    <source>
        <dbReference type="Proteomes" id="UP000515163"/>
    </source>
</evidence>
<dbReference type="AlphaFoldDB" id="A0A6P8HJS2"/>
<keyword evidence="1" id="KW-1185">Reference proteome</keyword>
<accession>A0A6P8HJS2</accession>
<reference evidence="2" key="1">
    <citation type="submission" date="2025-08" db="UniProtKB">
        <authorList>
            <consortium name="RefSeq"/>
        </authorList>
    </citation>
    <scope>IDENTIFICATION</scope>
    <source>
        <tissue evidence="2">Tentacle</tissue>
    </source>
</reference>
<dbReference type="RefSeq" id="XP_031556629.1">
    <property type="nucleotide sequence ID" value="XM_031700769.1"/>
</dbReference>
<dbReference type="Proteomes" id="UP000515163">
    <property type="component" value="Unplaced"/>
</dbReference>
<dbReference type="KEGG" id="aten:116293350"/>